<dbReference type="Proteomes" id="UP001281130">
    <property type="component" value="Unassembled WGS sequence"/>
</dbReference>
<dbReference type="Gene3D" id="3.40.50.1820">
    <property type="entry name" value="alpha/beta hydrolase"/>
    <property type="match status" value="1"/>
</dbReference>
<dbReference type="SUPFAM" id="SSF53474">
    <property type="entry name" value="alpha/beta-Hydrolases"/>
    <property type="match status" value="1"/>
</dbReference>
<organism evidence="1 3">
    <name type="scientific">Rubrobacter radiotolerans</name>
    <name type="common">Arthrobacter radiotolerans</name>
    <dbReference type="NCBI Taxonomy" id="42256"/>
    <lineage>
        <taxon>Bacteria</taxon>
        <taxon>Bacillati</taxon>
        <taxon>Actinomycetota</taxon>
        <taxon>Rubrobacteria</taxon>
        <taxon>Rubrobacterales</taxon>
        <taxon>Rubrobacteraceae</taxon>
        <taxon>Rubrobacter</taxon>
    </lineage>
</organism>
<name>A0A023X747_RUBRA</name>
<accession>A0A023X747</accession>
<sequence length="262" mass="28681">MKKHVLFVQGAGEGAYEEDRKLAASLQDALGVEYEVRYPEMPDEDNPQVEAWKEKIARELAATDGETVLVGHSVGAFILLEYLFEEEVEKLVTGLFLVAAPYLGTGGWEVEEGALPEDFASKLPEGLPVFLYHGRDDEIVPFEHLALYAEKLPQATIRELDGGGHQLNDYLSRVARDIERSRQDGDLPAGLGGPTRRALAAAGYTRVEQFTVVSEAEVLRLHGMGPKAVGGIRSALAARGLSFAENPERVTKLPARRKEGMP</sequence>
<protein>
    <submittedName>
        <fullName evidence="1 2">Alpha/beta hydrolase</fullName>
    </submittedName>
</protein>
<evidence type="ECO:0000313" key="2">
    <source>
        <dbReference type="EMBL" id="MDX5895414.1"/>
    </source>
</evidence>
<dbReference type="eggNOG" id="COG1073">
    <property type="taxonomic scope" value="Bacteria"/>
</dbReference>
<dbReference type="InterPro" id="IPR029058">
    <property type="entry name" value="AB_hydrolase_fold"/>
</dbReference>
<dbReference type="PANTHER" id="PTHR15394">
    <property type="entry name" value="SERINE HYDROLASE RBBP9"/>
    <property type="match status" value="1"/>
</dbReference>
<keyword evidence="1" id="KW-0614">Plasmid</keyword>
<dbReference type="HOGENOM" id="CLU_092797_0_0_11"/>
<dbReference type="OrthoDB" id="9804993at2"/>
<evidence type="ECO:0000313" key="3">
    <source>
        <dbReference type="Proteomes" id="UP000025229"/>
    </source>
</evidence>
<dbReference type="EMBL" id="CP007515">
    <property type="protein sequence ID" value="AHY48143.1"/>
    <property type="molecule type" value="Genomic_DNA"/>
</dbReference>
<dbReference type="RefSeq" id="WP_051590014.1">
    <property type="nucleotide sequence ID" value="NZ_CP007515.1"/>
</dbReference>
<dbReference type="GO" id="GO:0016787">
    <property type="term" value="F:hydrolase activity"/>
    <property type="evidence" value="ECO:0007669"/>
    <property type="project" value="UniProtKB-KW"/>
</dbReference>
<dbReference type="EMBL" id="JAWXXX010000002">
    <property type="protein sequence ID" value="MDX5895414.1"/>
    <property type="molecule type" value="Genomic_DNA"/>
</dbReference>
<evidence type="ECO:0000313" key="1">
    <source>
        <dbReference type="EMBL" id="AHY48143.1"/>
    </source>
</evidence>
<dbReference type="PANTHER" id="PTHR15394:SF3">
    <property type="entry name" value="SERINE HYDROLASE RBBP9"/>
    <property type="match status" value="1"/>
</dbReference>
<geneLocation type="plasmid" evidence="1">
    <name>1</name>
</geneLocation>
<dbReference type="KEGG" id="rrd:RradSPS_2860"/>
<dbReference type="Pfam" id="PF06821">
    <property type="entry name" value="Ser_hydrolase"/>
    <property type="match status" value="1"/>
</dbReference>
<dbReference type="AlphaFoldDB" id="A0A023X747"/>
<dbReference type="SUPFAM" id="SSF47789">
    <property type="entry name" value="C-terminal domain of RNA polymerase alpha subunit"/>
    <property type="match status" value="1"/>
</dbReference>
<dbReference type="Gene3D" id="1.10.150.20">
    <property type="entry name" value="5' to 3' exonuclease, C-terminal subdomain"/>
    <property type="match status" value="1"/>
</dbReference>
<keyword evidence="1" id="KW-0378">Hydrolase</keyword>
<dbReference type="InterPro" id="IPR010662">
    <property type="entry name" value="RBBP9/YdeN"/>
</dbReference>
<dbReference type="Proteomes" id="UP000025229">
    <property type="component" value="Plasmid 1"/>
</dbReference>
<keyword evidence="3" id="KW-1185">Reference proteome</keyword>
<proteinExistence type="predicted"/>
<reference evidence="1 3" key="1">
    <citation type="submission" date="2014-03" db="EMBL/GenBank/DDBJ databases">
        <title>Complete genome sequence of the Radio-Resistant Rubrobacter radiotolerans RSPS-4.</title>
        <authorList>
            <person name="Egas C.C."/>
            <person name="Barroso C.C."/>
            <person name="Froufe H.J.C."/>
            <person name="Pacheco J.J."/>
            <person name="Albuquerque L.L."/>
            <person name="da Costa M.M.S."/>
        </authorList>
    </citation>
    <scope>NUCLEOTIDE SEQUENCE [LARGE SCALE GENOMIC DNA]</scope>
    <source>
        <strain evidence="1 3">RSPS-4</strain>
        <plasmid evidence="1 3">1</plasmid>
    </source>
</reference>
<gene>
    <name evidence="1" type="ORF">RradSPS_2860</name>
    <name evidence="2" type="ORF">SIL72_15410</name>
</gene>
<reference evidence="2" key="2">
    <citation type="submission" date="2023-11" db="EMBL/GenBank/DDBJ databases">
        <title>MicrobeMod: A computational toolkit for identifying prokaryotic methylation and restriction-modification with nanopore sequencing.</title>
        <authorList>
            <person name="Crits-Christoph A."/>
            <person name="Kang S.C."/>
            <person name="Lee H."/>
            <person name="Ostrov N."/>
        </authorList>
    </citation>
    <scope>NUCLEOTIDE SEQUENCE</scope>
    <source>
        <strain evidence="2">ATCC 51242</strain>
    </source>
</reference>